<sequence length="104" mass="11964">MDAPCFDKTVRSLISRDSTVGWNPLEDKVIYSCFQLLAKQFARLASWLLKNECGTTVDCVRSAISIFIREERKLIREFCTCSHSKFLGKNGRSLISRAEKERGW</sequence>
<dbReference type="EMBL" id="BPLR01014452">
    <property type="protein sequence ID" value="GIY68846.1"/>
    <property type="molecule type" value="Genomic_DNA"/>
</dbReference>
<accession>A0AAV4VFE2</accession>
<protein>
    <submittedName>
        <fullName evidence="1">Uncharacterized protein</fullName>
    </submittedName>
</protein>
<dbReference type="Proteomes" id="UP001054945">
    <property type="component" value="Unassembled WGS sequence"/>
</dbReference>
<dbReference type="AlphaFoldDB" id="A0AAV4VFE2"/>
<proteinExistence type="predicted"/>
<reference evidence="1 2" key="1">
    <citation type="submission" date="2021-06" db="EMBL/GenBank/DDBJ databases">
        <title>Caerostris extrusa draft genome.</title>
        <authorList>
            <person name="Kono N."/>
            <person name="Arakawa K."/>
        </authorList>
    </citation>
    <scope>NUCLEOTIDE SEQUENCE [LARGE SCALE GENOMIC DNA]</scope>
</reference>
<evidence type="ECO:0000313" key="2">
    <source>
        <dbReference type="Proteomes" id="UP001054945"/>
    </source>
</evidence>
<gene>
    <name evidence="1" type="ORF">CEXT_97521</name>
</gene>
<organism evidence="1 2">
    <name type="scientific">Caerostris extrusa</name>
    <name type="common">Bark spider</name>
    <name type="synonym">Caerostris bankana</name>
    <dbReference type="NCBI Taxonomy" id="172846"/>
    <lineage>
        <taxon>Eukaryota</taxon>
        <taxon>Metazoa</taxon>
        <taxon>Ecdysozoa</taxon>
        <taxon>Arthropoda</taxon>
        <taxon>Chelicerata</taxon>
        <taxon>Arachnida</taxon>
        <taxon>Araneae</taxon>
        <taxon>Araneomorphae</taxon>
        <taxon>Entelegynae</taxon>
        <taxon>Araneoidea</taxon>
        <taxon>Araneidae</taxon>
        <taxon>Caerostris</taxon>
    </lineage>
</organism>
<evidence type="ECO:0000313" key="1">
    <source>
        <dbReference type="EMBL" id="GIY68846.1"/>
    </source>
</evidence>
<name>A0AAV4VFE2_CAEEX</name>
<keyword evidence="2" id="KW-1185">Reference proteome</keyword>
<comment type="caution">
    <text evidence="1">The sequence shown here is derived from an EMBL/GenBank/DDBJ whole genome shotgun (WGS) entry which is preliminary data.</text>
</comment>